<dbReference type="PANTHER" id="PTHR36701">
    <property type="entry name" value="EPOXYQUEUOSINE REDUCTASE QUEH"/>
    <property type="match status" value="1"/>
</dbReference>
<evidence type="ECO:0000256" key="13">
    <source>
        <dbReference type="ARBA" id="ARBA00023157"/>
    </source>
</evidence>
<evidence type="ECO:0000313" key="20">
    <source>
        <dbReference type="Proteomes" id="UP000324575"/>
    </source>
</evidence>
<evidence type="ECO:0000313" key="19">
    <source>
        <dbReference type="EMBL" id="KAA6303508.1"/>
    </source>
</evidence>
<evidence type="ECO:0000256" key="6">
    <source>
        <dbReference type="ARBA" id="ARBA00022485"/>
    </source>
</evidence>
<feature type="binding site" evidence="17">
    <location>
        <position position="94"/>
    </location>
    <ligand>
        <name>[4Fe-4S] cluster</name>
        <dbReference type="ChEBI" id="CHEBI:49883"/>
    </ligand>
</feature>
<feature type="binding site" evidence="17">
    <location>
        <position position="97"/>
    </location>
    <ligand>
        <name>[4Fe-4S] cluster</name>
        <dbReference type="ChEBI" id="CHEBI:49883"/>
    </ligand>
</feature>
<keyword evidence="8 17" id="KW-0479">Metal-binding</keyword>
<dbReference type="Pfam" id="PF02677">
    <property type="entry name" value="QueH"/>
    <property type="match status" value="1"/>
</dbReference>
<dbReference type="UniPathway" id="UPA00392"/>
<evidence type="ECO:0000256" key="16">
    <source>
        <dbReference type="ARBA" id="ARBA00047415"/>
    </source>
</evidence>
<dbReference type="Proteomes" id="UP000324575">
    <property type="component" value="Unassembled WGS sequence"/>
</dbReference>
<feature type="binding site" evidence="17">
    <location>
        <position position="16"/>
    </location>
    <ligand>
        <name>[4Fe-4S] cluster</name>
        <dbReference type="ChEBI" id="CHEBI:49883"/>
    </ligand>
</feature>
<protein>
    <recommendedName>
        <fullName evidence="5 17">Epoxyqueuosine reductase QueH</fullName>
        <ecNumber evidence="4 17">1.17.99.6</ecNumber>
    </recommendedName>
    <alternativeName>
        <fullName evidence="15 17">Queuosine biosynthesis protein QueH</fullName>
    </alternativeName>
</protein>
<feature type="disulfide bond" description="Redox-active" evidence="17">
    <location>
        <begin position="177"/>
        <end position="179"/>
    </location>
</feature>
<evidence type="ECO:0000256" key="17">
    <source>
        <dbReference type="HAMAP-Rule" id="MF_02089"/>
    </source>
</evidence>
<comment type="function">
    <text evidence="1 17">Catalyzes the conversion of epoxyqueuosine (oQ) to queuosine (Q), which is a hypermodified base found in the wobble positions of tRNA(Asp), tRNA(Asn), tRNA(His) and tRNA(Tyr).</text>
</comment>
<dbReference type="HAMAP" id="MF_02089">
    <property type="entry name" value="QueH"/>
    <property type="match status" value="1"/>
</dbReference>
<dbReference type="InterPro" id="IPR003828">
    <property type="entry name" value="QueH"/>
</dbReference>
<evidence type="ECO:0000256" key="12">
    <source>
        <dbReference type="ARBA" id="ARBA00023014"/>
    </source>
</evidence>
<keyword evidence="14 17" id="KW-0676">Redox-active center</keyword>
<gene>
    <name evidence="17" type="primary">queH</name>
    <name evidence="19" type="ORF">EZS26_000059</name>
</gene>
<dbReference type="GO" id="GO:0051539">
    <property type="term" value="F:4 iron, 4 sulfur cluster binding"/>
    <property type="evidence" value="ECO:0007669"/>
    <property type="project" value="UniProtKB-UniRule"/>
</dbReference>
<comment type="caution">
    <text evidence="19">The sequence shown here is derived from an EMBL/GenBank/DDBJ whole genome shotgun (WGS) entry which is preliminary data.</text>
</comment>
<keyword evidence="12 17" id="KW-0411">Iron-sulfur</keyword>
<dbReference type="EMBL" id="SNRX01000001">
    <property type="protein sequence ID" value="KAA6303508.1"/>
    <property type="molecule type" value="Genomic_DNA"/>
</dbReference>
<evidence type="ECO:0000256" key="3">
    <source>
        <dbReference type="ARBA" id="ARBA00008207"/>
    </source>
</evidence>
<dbReference type="PANTHER" id="PTHR36701:SF1">
    <property type="entry name" value="EPOXYQUEUOSINE REDUCTASE QUEH"/>
    <property type="match status" value="1"/>
</dbReference>
<dbReference type="GO" id="GO:0046872">
    <property type="term" value="F:metal ion binding"/>
    <property type="evidence" value="ECO:0007669"/>
    <property type="project" value="UniProtKB-KW"/>
</dbReference>
<evidence type="ECO:0000256" key="7">
    <source>
        <dbReference type="ARBA" id="ARBA00022694"/>
    </source>
</evidence>
<evidence type="ECO:0000256" key="14">
    <source>
        <dbReference type="ARBA" id="ARBA00023284"/>
    </source>
</evidence>
<keyword evidence="11 17" id="KW-0408">Iron</keyword>
<organism evidence="19 20">
    <name type="scientific">Candidatus Ordinivivax streblomastigis</name>
    <dbReference type="NCBI Taxonomy" id="2540710"/>
    <lineage>
        <taxon>Bacteria</taxon>
        <taxon>Pseudomonadati</taxon>
        <taxon>Bacteroidota</taxon>
        <taxon>Bacteroidia</taxon>
        <taxon>Bacteroidales</taxon>
        <taxon>Candidatus Ordinivivax</taxon>
    </lineage>
</organism>
<name>A0A5M8P543_9BACT</name>
<evidence type="ECO:0000256" key="4">
    <source>
        <dbReference type="ARBA" id="ARBA00012622"/>
    </source>
</evidence>
<evidence type="ECO:0000256" key="10">
    <source>
        <dbReference type="ARBA" id="ARBA00023002"/>
    </source>
</evidence>
<evidence type="ECO:0000256" key="8">
    <source>
        <dbReference type="ARBA" id="ARBA00022723"/>
    </source>
</evidence>
<evidence type="ECO:0000256" key="1">
    <source>
        <dbReference type="ARBA" id="ARBA00002268"/>
    </source>
</evidence>
<feature type="region of interest" description="Disordered" evidence="18">
    <location>
        <begin position="188"/>
        <end position="208"/>
    </location>
</feature>
<proteinExistence type="inferred from homology"/>
<accession>A0A5M8P543</accession>
<keyword evidence="7 17" id="KW-0819">tRNA processing</keyword>
<keyword evidence="9 17" id="KW-0671">Queuosine biosynthesis</keyword>
<dbReference type="GO" id="GO:0008616">
    <property type="term" value="P:tRNA queuosine(34) biosynthetic process"/>
    <property type="evidence" value="ECO:0007669"/>
    <property type="project" value="UniProtKB-UniRule"/>
</dbReference>
<dbReference type="AlphaFoldDB" id="A0A5M8P543"/>
<comment type="pathway">
    <text evidence="2 17">tRNA modification; tRNA-queuosine biosynthesis.</text>
</comment>
<sequence length="208" mass="23713">MFAANKDSMLLLHTCCAPCSAAILEWLLANNIRPTLFFYNPNIFPQEEYEIRKNDLKRYAQLLDLEFIDGDYSHESWLAGIKGLETQPERGARCLECFKMRLLATAQLAQEKGFTQIATTLASSRWKNLEQIETAGQWAVSHFPAVEFWAKNWRKDGLSERRQILLSENGFYNQTYCGCEFSACSKSAIKSPESSKPTDKRNIPSPAN</sequence>
<keyword evidence="10 17" id="KW-0560">Oxidoreductase</keyword>
<keyword evidence="6 17" id="KW-0004">4Fe-4S</keyword>
<keyword evidence="13 17" id="KW-1015">Disulfide bond</keyword>
<evidence type="ECO:0000256" key="2">
    <source>
        <dbReference type="ARBA" id="ARBA00004691"/>
    </source>
</evidence>
<evidence type="ECO:0000256" key="5">
    <source>
        <dbReference type="ARBA" id="ARBA00016895"/>
    </source>
</evidence>
<reference evidence="19 20" key="1">
    <citation type="submission" date="2019-03" db="EMBL/GenBank/DDBJ databases">
        <title>Single cell metagenomics reveals metabolic interactions within the superorganism composed of flagellate Streblomastix strix and complex community of Bacteroidetes bacteria on its surface.</title>
        <authorList>
            <person name="Treitli S.C."/>
            <person name="Kolisko M."/>
            <person name="Husnik F."/>
            <person name="Keeling P."/>
            <person name="Hampl V."/>
        </authorList>
    </citation>
    <scope>NUCLEOTIDE SEQUENCE [LARGE SCALE GENOMIC DNA]</scope>
    <source>
        <strain evidence="19">St1</strain>
    </source>
</reference>
<feature type="binding site" evidence="17">
    <location>
        <position position="15"/>
    </location>
    <ligand>
        <name>[4Fe-4S] cluster</name>
        <dbReference type="ChEBI" id="CHEBI:49883"/>
    </ligand>
</feature>
<evidence type="ECO:0000256" key="9">
    <source>
        <dbReference type="ARBA" id="ARBA00022785"/>
    </source>
</evidence>
<dbReference type="EC" id="1.17.99.6" evidence="4 17"/>
<evidence type="ECO:0000256" key="15">
    <source>
        <dbReference type="ARBA" id="ARBA00031446"/>
    </source>
</evidence>
<evidence type="ECO:0000256" key="18">
    <source>
        <dbReference type="SAM" id="MobiDB-lite"/>
    </source>
</evidence>
<comment type="catalytic activity">
    <reaction evidence="16 17">
        <text>epoxyqueuosine(34) in tRNA + AH2 = queuosine(34) in tRNA + A + H2O</text>
        <dbReference type="Rhea" id="RHEA:32159"/>
        <dbReference type="Rhea" id="RHEA-COMP:18571"/>
        <dbReference type="Rhea" id="RHEA-COMP:18582"/>
        <dbReference type="ChEBI" id="CHEBI:13193"/>
        <dbReference type="ChEBI" id="CHEBI:15377"/>
        <dbReference type="ChEBI" id="CHEBI:17499"/>
        <dbReference type="ChEBI" id="CHEBI:194431"/>
        <dbReference type="ChEBI" id="CHEBI:194443"/>
        <dbReference type="EC" id="1.17.99.6"/>
    </reaction>
</comment>
<comment type="similarity">
    <text evidence="3 17">Belongs to the QueH family.</text>
</comment>
<evidence type="ECO:0000256" key="11">
    <source>
        <dbReference type="ARBA" id="ARBA00023004"/>
    </source>
</evidence>
<dbReference type="GO" id="GO:0052693">
    <property type="term" value="F:epoxyqueuosine reductase activity"/>
    <property type="evidence" value="ECO:0007669"/>
    <property type="project" value="UniProtKB-UniRule"/>
</dbReference>